<dbReference type="Pfam" id="PF03547">
    <property type="entry name" value="Mem_trans"/>
    <property type="match status" value="1"/>
</dbReference>
<protein>
    <submittedName>
        <fullName evidence="8">Putative transport integral membrane protein</fullName>
    </submittedName>
</protein>
<proteinExistence type="predicted"/>
<dbReference type="PANTHER" id="PTHR36838">
    <property type="entry name" value="AUXIN EFFLUX CARRIER FAMILY PROTEIN"/>
    <property type="match status" value="1"/>
</dbReference>
<feature type="transmembrane region" description="Helical" evidence="7">
    <location>
        <begin position="237"/>
        <end position="264"/>
    </location>
</feature>
<reference evidence="8" key="1">
    <citation type="submission" date="2015-08" db="EMBL/GenBank/DDBJ databases">
        <authorList>
            <person name="Babu N.S."/>
            <person name="Beckwith C.J."/>
            <person name="Beseler K.G."/>
            <person name="Brison A."/>
            <person name="Carone J.V."/>
            <person name="Caskin T.P."/>
            <person name="Diamond M."/>
            <person name="Durham M.E."/>
            <person name="Foxe J.M."/>
            <person name="Go M."/>
            <person name="Henderson B.A."/>
            <person name="Jones I.B."/>
            <person name="McGettigan J.A."/>
            <person name="Micheletti S.J."/>
            <person name="Nasrallah M.E."/>
            <person name="Ortiz D."/>
            <person name="Piller C.R."/>
            <person name="Privatt S.R."/>
            <person name="Schneider S.L."/>
            <person name="Sharp S."/>
            <person name="Smith T.C."/>
            <person name="Stanton J.D."/>
            <person name="Ullery H.E."/>
            <person name="Wilson R.J."/>
            <person name="Serrano M.G."/>
            <person name="Buck G."/>
            <person name="Lee V."/>
            <person name="Wang Y."/>
            <person name="Carvalho R."/>
            <person name="Voegtly L."/>
            <person name="Shi R."/>
            <person name="Duckworth R."/>
            <person name="Johnson A."/>
            <person name="Loviza R."/>
            <person name="Walstead R."/>
            <person name="Shah Z."/>
            <person name="Kiflezghi M."/>
            <person name="Wade K."/>
            <person name="Ball S.L."/>
            <person name="Bradley K.W."/>
            <person name="Asai D.J."/>
            <person name="Bowman C.A."/>
            <person name="Russell D.A."/>
            <person name="Pope W.H."/>
            <person name="Jacobs-Sera D."/>
            <person name="Hendrix R.W."/>
            <person name="Hatfull G.F."/>
        </authorList>
    </citation>
    <scope>NUCLEOTIDE SEQUENCE</scope>
</reference>
<keyword evidence="2" id="KW-0813">Transport</keyword>
<feature type="transmembrane region" description="Helical" evidence="7">
    <location>
        <begin position="284"/>
        <end position="303"/>
    </location>
</feature>
<name>A0A2P2BZN9_9ZZZZ</name>
<evidence type="ECO:0000256" key="4">
    <source>
        <dbReference type="ARBA" id="ARBA00022692"/>
    </source>
</evidence>
<evidence type="ECO:0000256" key="2">
    <source>
        <dbReference type="ARBA" id="ARBA00022448"/>
    </source>
</evidence>
<evidence type="ECO:0000256" key="6">
    <source>
        <dbReference type="ARBA" id="ARBA00023136"/>
    </source>
</evidence>
<feature type="transmembrane region" description="Helical" evidence="7">
    <location>
        <begin position="32"/>
        <end position="53"/>
    </location>
</feature>
<dbReference type="PANTHER" id="PTHR36838:SF1">
    <property type="entry name" value="SLR1864 PROTEIN"/>
    <property type="match status" value="1"/>
</dbReference>
<sequence length="304" mass="30862">MTGILEGFATIGVVIALGALLAQLQVVDLSGALVLSKVSFFLASPALMLSLVSRTDVSHVLSRQLVATVAGVLVPLTIYVACARWVWRRGLGHTVIGGLCSSYVNAGNLGLPVAAYALGDVTYVVPTLLLQLVVITPICVGLLDHDAARSRARTALLLPLANPLTIAVVLGLLLSLTSTPIPGALAAPLDLVGAMAVPSMLVAYGISLRLGGGFGSGGSTGEIALVSSLKLVVQPTVATLAGTLLGLSGTALLAVAVLSALPTAQNVFTHATRYGRGQLLARDTILVTTSLCVPLILVIVAVLG</sequence>
<evidence type="ECO:0000256" key="1">
    <source>
        <dbReference type="ARBA" id="ARBA00004141"/>
    </source>
</evidence>
<keyword evidence="5 7" id="KW-1133">Transmembrane helix</keyword>
<keyword evidence="6 7" id="KW-0472">Membrane</keyword>
<evidence type="ECO:0000313" key="8">
    <source>
        <dbReference type="EMBL" id="CUR53912.1"/>
    </source>
</evidence>
<comment type="subcellular location">
    <subcellularLocation>
        <location evidence="1">Membrane</location>
        <topology evidence="1">Multi-pass membrane protein</topology>
    </subcellularLocation>
</comment>
<evidence type="ECO:0000256" key="3">
    <source>
        <dbReference type="ARBA" id="ARBA00022475"/>
    </source>
</evidence>
<organism evidence="8">
    <name type="scientific">metagenome</name>
    <dbReference type="NCBI Taxonomy" id="256318"/>
    <lineage>
        <taxon>unclassified sequences</taxon>
        <taxon>metagenomes</taxon>
    </lineage>
</organism>
<evidence type="ECO:0000256" key="5">
    <source>
        <dbReference type="ARBA" id="ARBA00022989"/>
    </source>
</evidence>
<gene>
    <name evidence="8" type="ORF">NOCA2100045</name>
</gene>
<keyword evidence="3" id="KW-1003">Cell membrane</keyword>
<keyword evidence="4 7" id="KW-0812">Transmembrane</keyword>
<dbReference type="AlphaFoldDB" id="A0A2P2BZN9"/>
<dbReference type="GO" id="GO:0016020">
    <property type="term" value="C:membrane"/>
    <property type="evidence" value="ECO:0007669"/>
    <property type="project" value="UniProtKB-SubCell"/>
</dbReference>
<dbReference type="EMBL" id="CZKA01000002">
    <property type="protein sequence ID" value="CUR53912.1"/>
    <property type="molecule type" value="Genomic_DNA"/>
</dbReference>
<evidence type="ECO:0000256" key="7">
    <source>
        <dbReference type="SAM" id="Phobius"/>
    </source>
</evidence>
<feature type="transmembrane region" description="Helical" evidence="7">
    <location>
        <begin position="155"/>
        <end position="177"/>
    </location>
</feature>
<feature type="transmembrane region" description="Helical" evidence="7">
    <location>
        <begin position="65"/>
        <end position="87"/>
    </location>
</feature>
<feature type="transmembrane region" description="Helical" evidence="7">
    <location>
        <begin position="121"/>
        <end position="143"/>
    </location>
</feature>
<dbReference type="InterPro" id="IPR004776">
    <property type="entry name" value="Mem_transp_PIN-like"/>
</dbReference>
<feature type="transmembrane region" description="Helical" evidence="7">
    <location>
        <begin position="7"/>
        <end position="26"/>
    </location>
</feature>
<dbReference type="GO" id="GO:0055085">
    <property type="term" value="P:transmembrane transport"/>
    <property type="evidence" value="ECO:0007669"/>
    <property type="project" value="InterPro"/>
</dbReference>
<accession>A0A2P2BZN9</accession>